<evidence type="ECO:0000256" key="1">
    <source>
        <dbReference type="SAM" id="MobiDB-lite"/>
    </source>
</evidence>
<keyword evidence="2" id="KW-0472">Membrane</keyword>
<keyword evidence="2" id="KW-1133">Transmembrane helix</keyword>
<dbReference type="AlphaFoldDB" id="A0A944GU22"/>
<reference evidence="3" key="1">
    <citation type="submission" date="2018-08" db="EMBL/GenBank/DDBJ databases">
        <authorList>
            <person name="Jin W."/>
            <person name="Wang H."/>
            <person name="Yang Y."/>
            <person name="Li M."/>
            <person name="Liu J."/>
        </authorList>
    </citation>
    <scope>NUCLEOTIDE SEQUENCE</scope>
    <source>
        <strain evidence="3">AESS21</strain>
    </source>
</reference>
<protein>
    <submittedName>
        <fullName evidence="3">Uncharacterized protein</fullName>
    </submittedName>
</protein>
<proteinExistence type="predicted"/>
<dbReference type="Pfam" id="PF20506">
    <property type="entry name" value="DUF6732"/>
    <property type="match status" value="1"/>
</dbReference>
<evidence type="ECO:0000313" key="4">
    <source>
        <dbReference type="Proteomes" id="UP000705379"/>
    </source>
</evidence>
<dbReference type="EMBL" id="QTKU01000005">
    <property type="protein sequence ID" value="MBS8262418.1"/>
    <property type="molecule type" value="Genomic_DNA"/>
</dbReference>
<dbReference type="Proteomes" id="UP000705379">
    <property type="component" value="Unassembled WGS sequence"/>
</dbReference>
<gene>
    <name evidence="3" type="ORF">DYI23_19490</name>
</gene>
<evidence type="ECO:0000256" key="2">
    <source>
        <dbReference type="SAM" id="Phobius"/>
    </source>
</evidence>
<dbReference type="InterPro" id="IPR046619">
    <property type="entry name" value="DUF6732"/>
</dbReference>
<feature type="compositionally biased region" description="Basic and acidic residues" evidence="1">
    <location>
        <begin position="62"/>
        <end position="73"/>
    </location>
</feature>
<feature type="region of interest" description="Disordered" evidence="1">
    <location>
        <begin position="60"/>
        <end position="83"/>
    </location>
</feature>
<feature type="transmembrane region" description="Helical" evidence="2">
    <location>
        <begin position="35"/>
        <end position="57"/>
    </location>
</feature>
<name>A0A944GU22_9HYPH</name>
<reference evidence="3" key="2">
    <citation type="journal article" date="2021" name="Microorganisms">
        <title>Bacterial Dimethylsulfoniopropionate Biosynthesis in the East China Sea.</title>
        <authorList>
            <person name="Liu J."/>
            <person name="Zhang Y."/>
            <person name="Liu J."/>
            <person name="Zhong H."/>
            <person name="Williams B.T."/>
            <person name="Zheng Y."/>
            <person name="Curson A.R.J."/>
            <person name="Sun C."/>
            <person name="Sun H."/>
            <person name="Song D."/>
            <person name="Wagner Mackenzie B."/>
            <person name="Bermejo Martinez A."/>
            <person name="Todd J.D."/>
            <person name="Zhang X.H."/>
        </authorList>
    </citation>
    <scope>NUCLEOTIDE SEQUENCE</scope>
    <source>
        <strain evidence="3">AESS21</strain>
    </source>
</reference>
<sequence>MTSIRQSAALILGTTIAGAPSLALAHVGHLGELAGHSHWVGVAALAGAALVAGVAALKGRRKSDESADQHPQPDSDGEAEAAQ</sequence>
<organism evidence="3 4">
    <name type="scientific">Roseibium polysiphoniae</name>
    <dbReference type="NCBI Taxonomy" id="2571221"/>
    <lineage>
        <taxon>Bacteria</taxon>
        <taxon>Pseudomonadati</taxon>
        <taxon>Pseudomonadota</taxon>
        <taxon>Alphaproteobacteria</taxon>
        <taxon>Hyphomicrobiales</taxon>
        <taxon>Stappiaceae</taxon>
        <taxon>Roseibium</taxon>
    </lineage>
</organism>
<accession>A0A944GU22</accession>
<evidence type="ECO:0000313" key="3">
    <source>
        <dbReference type="EMBL" id="MBS8262418.1"/>
    </source>
</evidence>
<keyword evidence="2" id="KW-0812">Transmembrane</keyword>
<comment type="caution">
    <text evidence="3">The sequence shown here is derived from an EMBL/GenBank/DDBJ whole genome shotgun (WGS) entry which is preliminary data.</text>
</comment>